<gene>
    <name evidence="2" type="ORF">BED47_17630</name>
</gene>
<feature type="transmembrane region" description="Helical" evidence="1">
    <location>
        <begin position="58"/>
        <end position="77"/>
    </location>
</feature>
<dbReference type="EMBL" id="MDKC01000005">
    <property type="protein sequence ID" value="ODG92743.1"/>
    <property type="molecule type" value="Genomic_DNA"/>
</dbReference>
<comment type="caution">
    <text evidence="2">The sequence shown here is derived from an EMBL/GenBank/DDBJ whole genome shotgun (WGS) entry which is preliminary data.</text>
</comment>
<organism evidence="2 3">
    <name type="scientific">Gottfriedia luciferensis</name>
    <dbReference type="NCBI Taxonomy" id="178774"/>
    <lineage>
        <taxon>Bacteria</taxon>
        <taxon>Bacillati</taxon>
        <taxon>Bacillota</taxon>
        <taxon>Bacilli</taxon>
        <taxon>Bacillales</taxon>
        <taxon>Bacillaceae</taxon>
        <taxon>Gottfriedia</taxon>
    </lineage>
</organism>
<dbReference type="Proteomes" id="UP000094580">
    <property type="component" value="Unassembled WGS sequence"/>
</dbReference>
<name>A0ABX2ZT58_9BACI</name>
<keyword evidence="1" id="KW-1133">Transmembrane helix</keyword>
<keyword evidence="3" id="KW-1185">Reference proteome</keyword>
<feature type="transmembrane region" description="Helical" evidence="1">
    <location>
        <begin position="6"/>
        <end position="21"/>
    </location>
</feature>
<accession>A0ABX2ZT58</accession>
<proteinExistence type="predicted"/>
<keyword evidence="1" id="KW-0472">Membrane</keyword>
<keyword evidence="1" id="KW-0812">Transmembrane</keyword>
<evidence type="ECO:0000313" key="2">
    <source>
        <dbReference type="EMBL" id="ODG92743.1"/>
    </source>
</evidence>
<reference evidence="2 3" key="1">
    <citation type="submission" date="2016-07" db="EMBL/GenBank/DDBJ databases">
        <authorList>
            <person name="Townsley L."/>
            <person name="Shank E.A."/>
        </authorList>
    </citation>
    <scope>NUCLEOTIDE SEQUENCE [LARGE SCALE GENOMIC DNA]</scope>
    <source>
        <strain evidence="2 3">CH01</strain>
    </source>
</reference>
<evidence type="ECO:0000313" key="3">
    <source>
        <dbReference type="Proteomes" id="UP000094580"/>
    </source>
</evidence>
<protein>
    <submittedName>
        <fullName evidence="2">Uncharacterized protein</fullName>
    </submittedName>
</protein>
<dbReference type="RefSeq" id="WP_069032943.1">
    <property type="nucleotide sequence ID" value="NZ_MDKC01000005.1"/>
</dbReference>
<evidence type="ECO:0000256" key="1">
    <source>
        <dbReference type="SAM" id="Phobius"/>
    </source>
</evidence>
<sequence length="78" mass="9290">MTIFMYIFAVFSFFGLIFFSFKNKEFYQNESIDVGTSDVLGDILLNIIDFLPWYLKKLFIMLLFLGLCIFCICYFIFS</sequence>